<feature type="compositionally biased region" description="Acidic residues" evidence="1">
    <location>
        <begin position="80"/>
        <end position="98"/>
    </location>
</feature>
<proteinExistence type="predicted"/>
<feature type="compositionally biased region" description="Acidic residues" evidence="1">
    <location>
        <begin position="110"/>
        <end position="129"/>
    </location>
</feature>
<feature type="compositionally biased region" description="Polar residues" evidence="1">
    <location>
        <begin position="99"/>
        <end position="109"/>
    </location>
</feature>
<feature type="compositionally biased region" description="Low complexity" evidence="1">
    <location>
        <begin position="47"/>
        <end position="70"/>
    </location>
</feature>
<evidence type="ECO:0000256" key="1">
    <source>
        <dbReference type="SAM" id="MobiDB-lite"/>
    </source>
</evidence>
<dbReference type="EMBL" id="JAUHTC010000065">
    <property type="protein sequence ID" value="MDN4519976.1"/>
    <property type="molecule type" value="Genomic_DNA"/>
</dbReference>
<protein>
    <submittedName>
        <fullName evidence="2">Uncharacterized protein</fullName>
    </submittedName>
</protein>
<comment type="caution">
    <text evidence="2">The sequence shown here is derived from an EMBL/GenBank/DDBJ whole genome shotgun (WGS) entry which is preliminary data.</text>
</comment>
<name>A0ABT8HGT0_MYCAO</name>
<dbReference type="Proteomes" id="UP001172687">
    <property type="component" value="Unassembled WGS sequence"/>
</dbReference>
<dbReference type="RefSeq" id="WP_105387133.1">
    <property type="nucleotide sequence ID" value="NZ_CP070380.1"/>
</dbReference>
<keyword evidence="3" id="KW-1185">Reference proteome</keyword>
<evidence type="ECO:0000313" key="2">
    <source>
        <dbReference type="EMBL" id="MDN4519976.1"/>
    </source>
</evidence>
<accession>A0ABT8HGT0</accession>
<sequence>MARHARRSAPRHAAHIGRIGALAVSLGIGIAIANSSSGVAHADDGSDAGSGAGTSVASGSSEPGGESSSDAGERTQSPDDHEESELGDANDDDPDDLTEQSGETPSASNDDPDDLTEESEATPSADDDEHTGAVEAEPPLDDPIDPTGDESMEPREVAVRTSSTRATAADQAAIEVADGPGQKVGSVDLVGSVVSTVVAPLADPELPAPSPVADSLLAWVRRLITHTFFNKTPVVRSVTTEQILTGQVVIDIDAYDPNGDPLTYDIVQPESGLVFREPLTGKFVYTPSLPVIGDPVTVQFDVIVRDDSEHLTGVLGGIQSILHSIARLFGLAKVDNYTQTVEFDIDPILQSPPALAVTGGLPYLLGGDPVGLLSLAKIVDADSPSMNQATVTIGVGRQAGDKLRYAAPAGVSIDAEQVNEYTVKLTGLASQADYETALKAVTFSTTDLGLVARTVDVTITDQHGLSNIVPAFAVVTVLPGLPLDAPPSVLAVGGTPYFLGEDPVALLSVAQIVDPDSSAMTRALVRIGELGRMAGDTLTYVAPAGITIGVQQIDDWTLELTGMHSNADYETALKAITFSATQLGLVARTVEITLTDADGIDSLLPALVAATVLPAIDLEPPLIVTPVGVPIHTIGKAPVTVMSAVGIANADDGLLNGAVVAIGLNRMTGDKLGFSVIQDSPVTVAQTNDWTVTLSGTATVEQYQEALKAITFSATQLGLPRTITVNVTEVDGDTSPAPGIVFASSVAPLRPTVIVASLPPTYTIGRAGSVLMPVVTVEDLDSAVLTGATVTLGVTRQAGDILAYSTPPGGTITGSWNGADTLTLSGSATVAEYEAALEAVTFSATAGAGILRTMTVDVVDDSGLTALLPGAATALVKNPDRPTVVTVGLSVPSVGQTVNPITLATIVDTDSAVLTGASVKITDKFTSGDALGYAPIAGNPITANYNTATGELTLTGTATIAQYTQALQAITFRATNYGGGLFDVLGVTRTLSVYVTDDSNVTNLIPGVVAVTVFR</sequence>
<organism evidence="2 3">
    <name type="scientific">Mycolicibacterium austroafricanum</name>
    <name type="common">Mycobacterium austroafricanum</name>
    <dbReference type="NCBI Taxonomy" id="39687"/>
    <lineage>
        <taxon>Bacteria</taxon>
        <taxon>Bacillati</taxon>
        <taxon>Actinomycetota</taxon>
        <taxon>Actinomycetes</taxon>
        <taxon>Mycobacteriales</taxon>
        <taxon>Mycobacteriaceae</taxon>
        <taxon>Mycolicibacterium</taxon>
    </lineage>
</organism>
<reference evidence="2" key="1">
    <citation type="submission" date="2023-07" db="EMBL/GenBank/DDBJ databases">
        <title>Degradation of tert-butanol by M. austroafricanum TBA100.</title>
        <authorList>
            <person name="Helbich S."/>
            <person name="Vainshtein Y."/>
        </authorList>
    </citation>
    <scope>NUCLEOTIDE SEQUENCE</scope>
    <source>
        <strain evidence="2">TBA100</strain>
    </source>
</reference>
<feature type="compositionally biased region" description="Acidic residues" evidence="1">
    <location>
        <begin position="138"/>
        <end position="151"/>
    </location>
</feature>
<dbReference type="PANTHER" id="PTHR14139">
    <property type="entry name" value="CALSYNTENIN"/>
    <property type="match status" value="1"/>
</dbReference>
<evidence type="ECO:0000313" key="3">
    <source>
        <dbReference type="Proteomes" id="UP001172687"/>
    </source>
</evidence>
<dbReference type="PANTHER" id="PTHR14139:SF2">
    <property type="entry name" value="CALSYNTENIN-1"/>
    <property type="match status" value="1"/>
</dbReference>
<feature type="region of interest" description="Disordered" evidence="1">
    <location>
        <begin position="37"/>
        <end position="167"/>
    </location>
</feature>
<gene>
    <name evidence="2" type="ORF">QYF68_19460</name>
</gene>